<keyword evidence="4" id="KW-0862">Zinc</keyword>
<keyword evidence="5" id="KW-0456">Lyase</keyword>
<evidence type="ECO:0000313" key="10">
    <source>
        <dbReference type="Proteomes" id="UP001298424"/>
    </source>
</evidence>
<sequence>MKLRLSLLAALCAASLSTAAAAHSGWSYTGDDGPEHWGNLSPAYATCQSGKNQSPVDLAAGSATAVNRTAFRYGPMNYSVENNGHTIQATPAEANQSLKLGGKTFTFKQFHFHTPSEHTFDGKYFPMEAHFVHQSDSGELAVLGVMFVEGKENPALKPLLAQPLKAGEKAELADKLDIMPMFPRGQKHYRLNGSLTTPPCSEGVNWIVFKHPVSASKAQLEAMRAMIGHDNNRPVQPLNARIVVEE</sequence>
<feature type="domain" description="Alpha-carbonic anhydrase" evidence="8">
    <location>
        <begin position="24"/>
        <end position="246"/>
    </location>
</feature>
<keyword evidence="3" id="KW-0479">Metal-binding</keyword>
<dbReference type="SMART" id="SM01057">
    <property type="entry name" value="Carb_anhydrase"/>
    <property type="match status" value="1"/>
</dbReference>
<gene>
    <name evidence="9" type="ORF">MB824_04385</name>
</gene>
<dbReference type="PANTHER" id="PTHR18952:SF265">
    <property type="entry name" value="CARBONIC ANHYDRASE"/>
    <property type="match status" value="1"/>
</dbReference>
<dbReference type="EMBL" id="JAKOOW010000018">
    <property type="protein sequence ID" value="MCG6503736.1"/>
    <property type="molecule type" value="Genomic_DNA"/>
</dbReference>
<dbReference type="RefSeq" id="WP_238746307.1">
    <property type="nucleotide sequence ID" value="NZ_JAKOOW010000018.1"/>
</dbReference>
<keyword evidence="7" id="KW-0732">Signal</keyword>
<feature type="signal peptide" evidence="7">
    <location>
        <begin position="1"/>
        <end position="22"/>
    </location>
</feature>
<comment type="catalytic activity">
    <reaction evidence="6">
        <text>hydrogencarbonate + H(+) = CO2 + H2O</text>
        <dbReference type="Rhea" id="RHEA:10748"/>
        <dbReference type="ChEBI" id="CHEBI:15377"/>
        <dbReference type="ChEBI" id="CHEBI:15378"/>
        <dbReference type="ChEBI" id="CHEBI:16526"/>
        <dbReference type="ChEBI" id="CHEBI:17544"/>
        <dbReference type="EC" id="4.2.1.1"/>
    </reaction>
</comment>
<comment type="caution">
    <text evidence="9">The sequence shown here is derived from an EMBL/GenBank/DDBJ whole genome shotgun (WGS) entry which is preliminary data.</text>
</comment>
<evidence type="ECO:0000256" key="5">
    <source>
        <dbReference type="ARBA" id="ARBA00023239"/>
    </source>
</evidence>
<dbReference type="InterPro" id="IPR036398">
    <property type="entry name" value="CA_dom_sf"/>
</dbReference>
<evidence type="ECO:0000256" key="7">
    <source>
        <dbReference type="SAM" id="SignalP"/>
    </source>
</evidence>
<dbReference type="Proteomes" id="UP001298424">
    <property type="component" value="Unassembled WGS sequence"/>
</dbReference>
<accession>A0ABS9NLQ6</accession>
<evidence type="ECO:0000256" key="6">
    <source>
        <dbReference type="ARBA" id="ARBA00048348"/>
    </source>
</evidence>
<dbReference type="InterPro" id="IPR001148">
    <property type="entry name" value="CA_dom"/>
</dbReference>
<dbReference type="PROSITE" id="PS51144">
    <property type="entry name" value="ALPHA_CA_2"/>
    <property type="match status" value="1"/>
</dbReference>
<dbReference type="CDD" id="cd03124">
    <property type="entry name" value="alpha_CA_prokaryotic_like"/>
    <property type="match status" value="1"/>
</dbReference>
<evidence type="ECO:0000256" key="2">
    <source>
        <dbReference type="ARBA" id="ARBA00012925"/>
    </source>
</evidence>
<evidence type="ECO:0000259" key="8">
    <source>
        <dbReference type="PROSITE" id="PS51144"/>
    </source>
</evidence>
<dbReference type="Pfam" id="PF00194">
    <property type="entry name" value="Carb_anhydrase"/>
    <property type="match status" value="1"/>
</dbReference>
<evidence type="ECO:0000256" key="4">
    <source>
        <dbReference type="ARBA" id="ARBA00022833"/>
    </source>
</evidence>
<keyword evidence="10" id="KW-1185">Reference proteome</keyword>
<feature type="chain" id="PRO_5045797990" description="carbonic anhydrase" evidence="7">
    <location>
        <begin position="23"/>
        <end position="246"/>
    </location>
</feature>
<evidence type="ECO:0000256" key="1">
    <source>
        <dbReference type="ARBA" id="ARBA00010718"/>
    </source>
</evidence>
<organism evidence="9 10">
    <name type="scientific">Kingella pumchi</name>
    <dbReference type="NCBI Taxonomy" id="2779506"/>
    <lineage>
        <taxon>Bacteria</taxon>
        <taxon>Pseudomonadati</taxon>
        <taxon>Pseudomonadota</taxon>
        <taxon>Betaproteobacteria</taxon>
        <taxon>Neisseriales</taxon>
        <taxon>Neisseriaceae</taxon>
        <taxon>Kingella</taxon>
    </lineage>
</organism>
<evidence type="ECO:0000256" key="3">
    <source>
        <dbReference type="ARBA" id="ARBA00022723"/>
    </source>
</evidence>
<dbReference type="InterPro" id="IPR041891">
    <property type="entry name" value="Alpha_CA_prokaryot-like"/>
</dbReference>
<dbReference type="InterPro" id="IPR023561">
    <property type="entry name" value="Carbonic_anhydrase_a-class"/>
</dbReference>
<comment type="similarity">
    <text evidence="1">Belongs to the alpha-carbonic anhydrase family.</text>
</comment>
<dbReference type="Gene3D" id="3.10.200.10">
    <property type="entry name" value="Alpha carbonic anhydrase"/>
    <property type="match status" value="1"/>
</dbReference>
<dbReference type="PANTHER" id="PTHR18952">
    <property type="entry name" value="CARBONIC ANHYDRASE"/>
    <property type="match status" value="1"/>
</dbReference>
<dbReference type="EC" id="4.2.1.1" evidence="2"/>
<reference evidence="9 10" key="1">
    <citation type="submission" date="2022-02" db="EMBL/GenBank/DDBJ databases">
        <title>Genome sequence data of Kingella unionensis sp. nov. strain CICC 24913 (CCUG 75125).</title>
        <authorList>
            <person name="Xiao M."/>
        </authorList>
    </citation>
    <scope>NUCLEOTIDE SEQUENCE [LARGE SCALE GENOMIC DNA]</scope>
    <source>
        <strain evidence="9 10">CICC 24913</strain>
    </source>
</reference>
<dbReference type="SUPFAM" id="SSF51069">
    <property type="entry name" value="Carbonic anhydrase"/>
    <property type="match status" value="1"/>
</dbReference>
<proteinExistence type="inferred from homology"/>
<protein>
    <recommendedName>
        <fullName evidence="2">carbonic anhydrase</fullName>
        <ecNumber evidence="2">4.2.1.1</ecNumber>
    </recommendedName>
</protein>
<evidence type="ECO:0000313" key="9">
    <source>
        <dbReference type="EMBL" id="MCG6503736.1"/>
    </source>
</evidence>
<name>A0ABS9NLQ6_9NEIS</name>